<evidence type="ECO:0000256" key="1">
    <source>
        <dbReference type="SAM" id="MobiDB-lite"/>
    </source>
</evidence>
<dbReference type="InterPro" id="IPR006571">
    <property type="entry name" value="TLDc_dom"/>
</dbReference>
<gene>
    <name evidence="3" type="ORF">EZV62_000997</name>
</gene>
<evidence type="ECO:0000313" key="3">
    <source>
        <dbReference type="EMBL" id="TXG72418.1"/>
    </source>
</evidence>
<feature type="domain" description="TLDc" evidence="2">
    <location>
        <begin position="177"/>
        <end position="344"/>
    </location>
</feature>
<protein>
    <recommendedName>
        <fullName evidence="2">TLDc domain-containing protein</fullName>
    </recommendedName>
</protein>
<keyword evidence="4" id="KW-1185">Reference proteome</keyword>
<feature type="compositionally biased region" description="Low complexity" evidence="1">
    <location>
        <begin position="23"/>
        <end position="34"/>
    </location>
</feature>
<dbReference type="PANTHER" id="PTHR23354">
    <property type="entry name" value="NUCLEOLAR PROTEIN 7/ESTROGEN RECEPTOR COACTIVATOR-RELATED"/>
    <property type="match status" value="1"/>
</dbReference>
<dbReference type="Proteomes" id="UP000323000">
    <property type="component" value="Chromosome 1"/>
</dbReference>
<dbReference type="AlphaFoldDB" id="A0A5C7ITK5"/>
<dbReference type="Pfam" id="PF07534">
    <property type="entry name" value="TLD"/>
    <property type="match status" value="1"/>
</dbReference>
<feature type="compositionally biased region" description="Polar residues" evidence="1">
    <location>
        <begin position="100"/>
        <end position="133"/>
    </location>
</feature>
<evidence type="ECO:0000259" key="2">
    <source>
        <dbReference type="PROSITE" id="PS51886"/>
    </source>
</evidence>
<accession>A0A5C7ITK5</accession>
<feature type="region of interest" description="Disordered" evidence="1">
    <location>
        <begin position="63"/>
        <end position="151"/>
    </location>
</feature>
<dbReference type="PROSITE" id="PS51886">
    <property type="entry name" value="TLDC"/>
    <property type="match status" value="1"/>
</dbReference>
<dbReference type="SMART" id="SM00584">
    <property type="entry name" value="TLDc"/>
    <property type="match status" value="1"/>
</dbReference>
<dbReference type="OrthoDB" id="26679at2759"/>
<feature type="compositionally biased region" description="Basic and acidic residues" evidence="1">
    <location>
        <begin position="63"/>
        <end position="74"/>
    </location>
</feature>
<proteinExistence type="predicted"/>
<dbReference type="PANTHER" id="PTHR23354:SF74">
    <property type="entry name" value="TLD-DOMAIN CONTAINING NUCLEOLAR PROTEIN"/>
    <property type="match status" value="1"/>
</dbReference>
<organism evidence="3 4">
    <name type="scientific">Acer yangbiense</name>
    <dbReference type="NCBI Taxonomy" id="1000413"/>
    <lineage>
        <taxon>Eukaryota</taxon>
        <taxon>Viridiplantae</taxon>
        <taxon>Streptophyta</taxon>
        <taxon>Embryophyta</taxon>
        <taxon>Tracheophyta</taxon>
        <taxon>Spermatophyta</taxon>
        <taxon>Magnoliopsida</taxon>
        <taxon>eudicotyledons</taxon>
        <taxon>Gunneridae</taxon>
        <taxon>Pentapetalae</taxon>
        <taxon>rosids</taxon>
        <taxon>malvids</taxon>
        <taxon>Sapindales</taxon>
        <taxon>Sapindaceae</taxon>
        <taxon>Hippocastanoideae</taxon>
        <taxon>Acereae</taxon>
        <taxon>Acer</taxon>
    </lineage>
</organism>
<dbReference type="EMBL" id="VAHF01000001">
    <property type="protein sequence ID" value="TXG72418.1"/>
    <property type="molecule type" value="Genomic_DNA"/>
</dbReference>
<reference evidence="4" key="1">
    <citation type="journal article" date="2019" name="Gigascience">
        <title>De novo genome assembly of the endangered Acer yangbiense, a plant species with extremely small populations endemic to Yunnan Province, China.</title>
        <authorList>
            <person name="Yang J."/>
            <person name="Wariss H.M."/>
            <person name="Tao L."/>
            <person name="Zhang R."/>
            <person name="Yun Q."/>
            <person name="Hollingsworth P."/>
            <person name="Dao Z."/>
            <person name="Luo G."/>
            <person name="Guo H."/>
            <person name="Ma Y."/>
            <person name="Sun W."/>
        </authorList>
    </citation>
    <scope>NUCLEOTIDE SEQUENCE [LARGE SCALE GENOMIC DNA]</scope>
    <source>
        <strain evidence="4">cv. Malutang</strain>
    </source>
</reference>
<name>A0A5C7ITK5_9ROSI</name>
<feature type="region of interest" description="Disordered" evidence="1">
    <location>
        <begin position="23"/>
        <end position="42"/>
    </location>
</feature>
<evidence type="ECO:0000313" key="4">
    <source>
        <dbReference type="Proteomes" id="UP000323000"/>
    </source>
</evidence>
<comment type="caution">
    <text evidence="3">The sequence shown here is derived from an EMBL/GenBank/DDBJ whole genome shotgun (WGS) entry which is preliminary data.</text>
</comment>
<sequence length="369" mass="40460">MYSIREKVTEKLSHLFADSPNNSAASLNSSATENPQVRPYSKGKKSLTSIFSFVIPLVSLDGSKSDKQQHDLKPIRSLPNRRISEDFDQQNKPADDYKDWTTTCRTVSENKQSSPVSEDNQGSPASESKQGSPVSAADDDDKDCASGISSSDSDVFAEATDLPSPTKHLTNLTDDSTFITSELYEFLQSSLPNIVKGCQWVLLYSTLKHGISLRTLLRKSADLSGPCILVGGSIVGDSKGAVFGGMLECPLKPTSKRKYQGTNQTFVFTTIYGEPRIFRPTGANRYYFMCLNDLLALGGGGHFALCLDEDLLSGSSGPCETFGNLCLAHNPEFELKNVEMYLGFGDFHICPTTFLDARLRCFGDHVFIY</sequence>